<feature type="region of interest" description="Disordered" evidence="3">
    <location>
        <begin position="129"/>
        <end position="170"/>
    </location>
</feature>
<evidence type="ECO:0000313" key="5">
    <source>
        <dbReference type="EMBL" id="KAA8634922.1"/>
    </source>
</evidence>
<dbReference type="EMBL" id="NMPR01000017">
    <property type="protein sequence ID" value="KAA8634922.1"/>
    <property type="molecule type" value="Genomic_DNA"/>
</dbReference>
<gene>
    <name evidence="5" type="ORF">SMACR_07594</name>
</gene>
<dbReference type="Proteomes" id="UP000433876">
    <property type="component" value="Unassembled WGS sequence"/>
</dbReference>
<reference evidence="5 6" key="1">
    <citation type="submission" date="2017-07" db="EMBL/GenBank/DDBJ databases">
        <title>Genome sequence of the Sordaria macrospora wild type strain R19027.</title>
        <authorList>
            <person name="Nowrousian M."/>
            <person name="Teichert I."/>
            <person name="Kueck U."/>
        </authorList>
    </citation>
    <scope>NUCLEOTIDE SEQUENCE [LARGE SCALE GENOMIC DNA]</scope>
    <source>
        <strain evidence="5 6">R19027</strain>
        <tissue evidence="5">Mycelium</tissue>
    </source>
</reference>
<comment type="caution">
    <text evidence="5">The sequence shown here is derived from an EMBL/GenBank/DDBJ whole genome shotgun (WGS) entry which is preliminary data.</text>
</comment>
<name>A0A8S9A418_SORMA</name>
<evidence type="ECO:0000259" key="4">
    <source>
        <dbReference type="SMART" id="SM00906"/>
    </source>
</evidence>
<dbReference type="GO" id="GO:0005634">
    <property type="term" value="C:nucleus"/>
    <property type="evidence" value="ECO:0007669"/>
    <property type="project" value="UniProtKB-SubCell"/>
</dbReference>
<organism evidence="5 6">
    <name type="scientific">Sordaria macrospora</name>
    <dbReference type="NCBI Taxonomy" id="5147"/>
    <lineage>
        <taxon>Eukaryota</taxon>
        <taxon>Fungi</taxon>
        <taxon>Dikarya</taxon>
        <taxon>Ascomycota</taxon>
        <taxon>Pezizomycotina</taxon>
        <taxon>Sordariomycetes</taxon>
        <taxon>Sordariomycetidae</taxon>
        <taxon>Sordariales</taxon>
        <taxon>Sordariaceae</taxon>
        <taxon>Sordaria</taxon>
    </lineage>
</organism>
<accession>A0A8S9A418</accession>
<feature type="compositionally biased region" description="Polar residues" evidence="3">
    <location>
        <begin position="7"/>
        <end position="18"/>
    </location>
</feature>
<evidence type="ECO:0000313" key="6">
    <source>
        <dbReference type="Proteomes" id="UP000433876"/>
    </source>
</evidence>
<dbReference type="PANTHER" id="PTHR31001">
    <property type="entry name" value="UNCHARACTERIZED TRANSCRIPTIONAL REGULATORY PROTEIN"/>
    <property type="match status" value="1"/>
</dbReference>
<dbReference type="GO" id="GO:0003677">
    <property type="term" value="F:DNA binding"/>
    <property type="evidence" value="ECO:0007669"/>
    <property type="project" value="InterPro"/>
</dbReference>
<feature type="region of interest" description="Disordered" evidence="3">
    <location>
        <begin position="1"/>
        <end position="28"/>
    </location>
</feature>
<dbReference type="SMART" id="SM00906">
    <property type="entry name" value="Fungal_trans"/>
    <property type="match status" value="1"/>
</dbReference>
<comment type="subcellular location">
    <subcellularLocation>
        <location evidence="1">Nucleus</location>
    </subcellularLocation>
</comment>
<sequence>MPPRSPTGDSTRAMPNTVESDRLPTPEDLLVDKDTVTAKRRTALNRLKCNRQSPCDQCIKRNVASTCNFIPYAQNEPRPPPSVSGATPGSGSGSSRNRKGPLQDMTAAARLRHLEHMVQVLKAQMRREESVGADVPASSRGISPVPPSPSVGSMSQETQPDAGSMAKGTAGAMADPSRYVEVIHWEAVLDEITTLTKNLKASDESSEDEEEDCSPSNVPERYPASVLFAGGFAPVPLADMFRRLPPKPVCDRLLNIFFEVKDPSWSVFHLPTLWKYYNALWQEGAEYSYADLAFFFLLFANSAVFCSHTGEAVPGNLGSPMQAYSIFKTTGAHALALSDYSTPGKNKLEALYMYFIIEFIGQPDAPLSTSIIFSNIIRLSMHMGLHRDPKHYPTMSPFEGEMRRRLWYLFVEVDQVVSFQFGLPSNIQPRFYDTEIPRNLLDEDFDETTKELPPSRPESEFTPILLNIVKSRMIRAFGDITAAMCSRNPISYAEVIRLDKQLEDAHKSLPHLLQFRSFAESTDDPIDVVMQRFWMELMYQKARIVLHRRYMGIGRTDKRYTHSQQVCLDAATKTLRCQYDAHCERQPGGRLTSEKKNGSFFRTSISNHDFLLAGMILCLELSYIKAREKREASPADMQSDTVENDVISKDQLMQMLETSRQIWQSTRKQSAEANRAFKILSKMLCMSTGAVFESSPESSGSAYDSFQASTMANEESGSGAVPIGVTGANPYYYTQPQAPTTVNQVVPVAIPIAMPQTATIPIAEQMQYSPAWQPDLPPPMGPVDFSPYNTMSQFMDPSLTADWHMWDNQVQNGNVDELQIPWNTFFHTPMPGYQ</sequence>
<dbReference type="PANTHER" id="PTHR31001:SF49">
    <property type="entry name" value="ZN(II)2CYS6 TRANSCRIPTION FACTOR (EUROFUNG)"/>
    <property type="match status" value="1"/>
</dbReference>
<dbReference type="GO" id="GO:0008270">
    <property type="term" value="F:zinc ion binding"/>
    <property type="evidence" value="ECO:0007669"/>
    <property type="project" value="InterPro"/>
</dbReference>
<dbReference type="InterPro" id="IPR050613">
    <property type="entry name" value="Sec_Metabolite_Reg"/>
</dbReference>
<dbReference type="VEuPathDB" id="FungiDB:SMAC_07594"/>
<protein>
    <recommendedName>
        <fullName evidence="4">Xylanolytic transcriptional activator regulatory domain-containing protein</fullName>
    </recommendedName>
</protein>
<feature type="compositionally biased region" description="Low complexity" evidence="3">
    <location>
        <begin position="83"/>
        <end position="95"/>
    </location>
</feature>
<dbReference type="CDD" id="cd12148">
    <property type="entry name" value="fungal_TF_MHR"/>
    <property type="match status" value="1"/>
</dbReference>
<dbReference type="AlphaFoldDB" id="A0A8S9A418"/>
<feature type="domain" description="Xylanolytic transcriptional activator regulatory" evidence="4">
    <location>
        <begin position="369"/>
        <end position="443"/>
    </location>
</feature>
<dbReference type="OMA" id="YIDGAHW"/>
<evidence type="ECO:0000256" key="2">
    <source>
        <dbReference type="ARBA" id="ARBA00023242"/>
    </source>
</evidence>
<feature type="region of interest" description="Disordered" evidence="3">
    <location>
        <begin position="199"/>
        <end position="218"/>
    </location>
</feature>
<dbReference type="InterPro" id="IPR007219">
    <property type="entry name" value="XnlR_reg_dom"/>
</dbReference>
<feature type="region of interest" description="Disordered" evidence="3">
    <location>
        <begin position="72"/>
        <end position="101"/>
    </location>
</feature>
<dbReference type="Pfam" id="PF04082">
    <property type="entry name" value="Fungal_trans"/>
    <property type="match status" value="1"/>
</dbReference>
<proteinExistence type="predicted"/>
<feature type="compositionally biased region" description="Acidic residues" evidence="3">
    <location>
        <begin position="204"/>
        <end position="213"/>
    </location>
</feature>
<evidence type="ECO:0000256" key="1">
    <source>
        <dbReference type="ARBA" id="ARBA00004123"/>
    </source>
</evidence>
<dbReference type="GO" id="GO:0006351">
    <property type="term" value="P:DNA-templated transcription"/>
    <property type="evidence" value="ECO:0007669"/>
    <property type="project" value="InterPro"/>
</dbReference>
<evidence type="ECO:0000256" key="3">
    <source>
        <dbReference type="SAM" id="MobiDB-lite"/>
    </source>
</evidence>
<keyword evidence="2" id="KW-0539">Nucleus</keyword>
<feature type="compositionally biased region" description="Basic and acidic residues" evidence="3">
    <location>
        <begin position="19"/>
        <end position="28"/>
    </location>
</feature>